<evidence type="ECO:0000259" key="1">
    <source>
        <dbReference type="Pfam" id="PF13400"/>
    </source>
</evidence>
<gene>
    <name evidence="2" type="ORF">EOT10_03820</name>
</gene>
<organism evidence="2 3">
    <name type="scientific">Streptomyces antnestii</name>
    <dbReference type="NCBI Taxonomy" id="2494256"/>
    <lineage>
        <taxon>Bacteria</taxon>
        <taxon>Bacillati</taxon>
        <taxon>Actinomycetota</taxon>
        <taxon>Actinomycetes</taxon>
        <taxon>Kitasatosporales</taxon>
        <taxon>Streptomycetaceae</taxon>
        <taxon>Streptomyces</taxon>
    </lineage>
</organism>
<dbReference type="AlphaFoldDB" id="A0A437Q356"/>
<dbReference type="Pfam" id="PF13400">
    <property type="entry name" value="Tad"/>
    <property type="match status" value="1"/>
</dbReference>
<dbReference type="OrthoDB" id="3431582at2"/>
<evidence type="ECO:0000313" key="2">
    <source>
        <dbReference type="EMBL" id="RVU28982.1"/>
    </source>
</evidence>
<feature type="domain" description="Putative Flp pilus-assembly TadG-like N-terminal" evidence="1">
    <location>
        <begin position="15"/>
        <end position="59"/>
    </location>
</feature>
<sequence>MRHRKQRGAAISDSGQVTAVVVVAVAGLFLFAGLVIDGGLALAGKVRAADTAQEAARAACQQVDLDYLRATHRTRLHVREAGAVARARVAAVGDTARVQVREDQVQVSVTHVQRSQVLSLVGVDRLTTTASATAHIELGTTTPWHQGTEGAP</sequence>
<evidence type="ECO:0000313" key="3">
    <source>
        <dbReference type="Proteomes" id="UP000283128"/>
    </source>
</evidence>
<accession>A0A437Q356</accession>
<dbReference type="RefSeq" id="WP_127826568.1">
    <property type="nucleotide sequence ID" value="NZ_RZYA01000001.1"/>
</dbReference>
<reference evidence="2 3" key="1">
    <citation type="submission" date="2019-01" db="EMBL/GenBank/DDBJ databases">
        <title>Genome sequences of Streptomyces and Rhizobium isolates collected from root and soil.</title>
        <authorList>
            <person name="Chhettri S."/>
            <person name="Sevigny J.L."/>
            <person name="Sen A."/>
            <person name="Ennis N."/>
            <person name="Tisa L."/>
        </authorList>
    </citation>
    <scope>NUCLEOTIDE SEQUENCE [LARGE SCALE GENOMIC DNA]</scope>
    <source>
        <strain evidence="2 3">San01</strain>
    </source>
</reference>
<comment type="caution">
    <text evidence="2">The sequence shown here is derived from an EMBL/GenBank/DDBJ whole genome shotgun (WGS) entry which is preliminary data.</text>
</comment>
<dbReference type="EMBL" id="RZYA01000001">
    <property type="protein sequence ID" value="RVU28982.1"/>
    <property type="molecule type" value="Genomic_DNA"/>
</dbReference>
<name>A0A437Q356_9ACTN</name>
<dbReference type="Proteomes" id="UP000283128">
    <property type="component" value="Unassembled WGS sequence"/>
</dbReference>
<proteinExistence type="predicted"/>
<dbReference type="InterPro" id="IPR028087">
    <property type="entry name" value="Tad_N"/>
</dbReference>
<keyword evidence="3" id="KW-1185">Reference proteome</keyword>
<protein>
    <recommendedName>
        <fullName evidence="1">Putative Flp pilus-assembly TadG-like N-terminal domain-containing protein</fullName>
    </recommendedName>
</protein>